<dbReference type="Gene3D" id="1.10.3470.10">
    <property type="entry name" value="ABC transporter involved in vitamin B12 uptake, BtuC"/>
    <property type="match status" value="1"/>
</dbReference>
<feature type="transmembrane region" description="Helical" evidence="8">
    <location>
        <begin position="310"/>
        <end position="328"/>
    </location>
</feature>
<keyword evidence="3" id="KW-0813">Transport</keyword>
<comment type="subcellular location">
    <subcellularLocation>
        <location evidence="1">Cell membrane</location>
        <topology evidence="1">Multi-pass membrane protein</topology>
    </subcellularLocation>
</comment>
<evidence type="ECO:0000256" key="6">
    <source>
        <dbReference type="ARBA" id="ARBA00022989"/>
    </source>
</evidence>
<evidence type="ECO:0000313" key="9">
    <source>
        <dbReference type="EMBL" id="MSS35055.1"/>
    </source>
</evidence>
<evidence type="ECO:0000256" key="3">
    <source>
        <dbReference type="ARBA" id="ARBA00022448"/>
    </source>
</evidence>
<dbReference type="Pfam" id="PF01032">
    <property type="entry name" value="FecCD"/>
    <property type="match status" value="1"/>
</dbReference>
<feature type="transmembrane region" description="Helical" evidence="8">
    <location>
        <begin position="119"/>
        <end position="139"/>
    </location>
</feature>
<feature type="transmembrane region" description="Helical" evidence="8">
    <location>
        <begin position="62"/>
        <end position="79"/>
    </location>
</feature>
<dbReference type="GO" id="GO:0005886">
    <property type="term" value="C:plasma membrane"/>
    <property type="evidence" value="ECO:0007669"/>
    <property type="project" value="UniProtKB-SubCell"/>
</dbReference>
<keyword evidence="5 8" id="KW-0812">Transmembrane</keyword>
<keyword evidence="10" id="KW-1185">Reference proteome</keyword>
<evidence type="ECO:0000256" key="1">
    <source>
        <dbReference type="ARBA" id="ARBA00004651"/>
    </source>
</evidence>
<dbReference type="GO" id="GO:0022857">
    <property type="term" value="F:transmembrane transporter activity"/>
    <property type="evidence" value="ECO:0007669"/>
    <property type="project" value="InterPro"/>
</dbReference>
<keyword evidence="4" id="KW-1003">Cell membrane</keyword>
<dbReference type="CDD" id="cd06550">
    <property type="entry name" value="TM_ABC_iron-siderophores_like"/>
    <property type="match status" value="1"/>
</dbReference>
<evidence type="ECO:0000256" key="2">
    <source>
        <dbReference type="ARBA" id="ARBA00007935"/>
    </source>
</evidence>
<keyword evidence="7 8" id="KW-0472">Membrane</keyword>
<feature type="transmembrane region" description="Helical" evidence="8">
    <location>
        <begin position="281"/>
        <end position="298"/>
    </location>
</feature>
<feature type="transmembrane region" description="Helical" evidence="8">
    <location>
        <begin position="91"/>
        <end position="113"/>
    </location>
</feature>
<dbReference type="AlphaFoldDB" id="A0A7X2NHR9"/>
<accession>A0A7X2NHR9</accession>
<reference evidence="9 10" key="1">
    <citation type="submission" date="2019-08" db="EMBL/GenBank/DDBJ databases">
        <title>In-depth cultivation of the pig gut microbiome towards novel bacterial diversity and tailored functional studies.</title>
        <authorList>
            <person name="Wylensek D."/>
            <person name="Hitch T.C.A."/>
            <person name="Clavel T."/>
        </authorList>
    </citation>
    <scope>NUCLEOTIDE SEQUENCE [LARGE SCALE GENOMIC DNA]</scope>
    <source>
        <strain evidence="9 10">WCA-389-WT-23D1</strain>
    </source>
</reference>
<proteinExistence type="inferred from homology"/>
<name>A0A7X2NHR9_9CLOT</name>
<dbReference type="FunFam" id="1.10.3470.10:FF:000001">
    <property type="entry name" value="Vitamin B12 ABC transporter permease BtuC"/>
    <property type="match status" value="1"/>
</dbReference>
<protein>
    <submittedName>
        <fullName evidence="9">Iron ABC transporter permease</fullName>
    </submittedName>
</protein>
<feature type="transmembrane region" description="Helical" evidence="8">
    <location>
        <begin position="193"/>
        <end position="212"/>
    </location>
</feature>
<evidence type="ECO:0000256" key="7">
    <source>
        <dbReference type="ARBA" id="ARBA00023136"/>
    </source>
</evidence>
<dbReference type="PANTHER" id="PTHR30472:SF64">
    <property type="entry name" value="IRON(3+)-HYDROXAMATE IMPORT SYSTEM PERMEASE PROTEIN FHUG"/>
    <property type="match status" value="1"/>
</dbReference>
<keyword evidence="6 8" id="KW-1133">Transmembrane helix</keyword>
<dbReference type="Proteomes" id="UP000429958">
    <property type="component" value="Unassembled WGS sequence"/>
</dbReference>
<evidence type="ECO:0000256" key="8">
    <source>
        <dbReference type="SAM" id="Phobius"/>
    </source>
</evidence>
<organism evidence="9 10">
    <name type="scientific">Clostridium porci</name>
    <dbReference type="NCBI Taxonomy" id="2605778"/>
    <lineage>
        <taxon>Bacteria</taxon>
        <taxon>Bacillati</taxon>
        <taxon>Bacillota</taxon>
        <taxon>Clostridia</taxon>
        <taxon>Eubacteriales</taxon>
        <taxon>Clostridiaceae</taxon>
        <taxon>Clostridium</taxon>
    </lineage>
</organism>
<dbReference type="EMBL" id="VUMD01000001">
    <property type="protein sequence ID" value="MSS35055.1"/>
    <property type="molecule type" value="Genomic_DNA"/>
</dbReference>
<feature type="transmembrane region" description="Helical" evidence="8">
    <location>
        <begin position="241"/>
        <end position="266"/>
    </location>
</feature>
<evidence type="ECO:0000256" key="5">
    <source>
        <dbReference type="ARBA" id="ARBA00022692"/>
    </source>
</evidence>
<dbReference type="InterPro" id="IPR000522">
    <property type="entry name" value="ABC_transptr_permease_BtuC"/>
</dbReference>
<dbReference type="SUPFAM" id="SSF81345">
    <property type="entry name" value="ABC transporter involved in vitamin B12 uptake, BtuC"/>
    <property type="match status" value="1"/>
</dbReference>
<dbReference type="PANTHER" id="PTHR30472">
    <property type="entry name" value="FERRIC ENTEROBACTIN TRANSPORT SYSTEM PERMEASE PROTEIN"/>
    <property type="match status" value="1"/>
</dbReference>
<evidence type="ECO:0000256" key="4">
    <source>
        <dbReference type="ARBA" id="ARBA00022475"/>
    </source>
</evidence>
<dbReference type="InterPro" id="IPR037294">
    <property type="entry name" value="ABC_BtuC-like"/>
</dbReference>
<comment type="similarity">
    <text evidence="2">Belongs to the binding-protein-dependent transport system permease family. FecCD subfamily.</text>
</comment>
<evidence type="ECO:0000313" key="10">
    <source>
        <dbReference type="Proteomes" id="UP000429958"/>
    </source>
</evidence>
<dbReference type="GO" id="GO:0033214">
    <property type="term" value="P:siderophore-iron import into cell"/>
    <property type="evidence" value="ECO:0007669"/>
    <property type="project" value="TreeGrafter"/>
</dbReference>
<feature type="transmembrane region" description="Helical" evidence="8">
    <location>
        <begin position="151"/>
        <end position="173"/>
    </location>
</feature>
<sequence length="332" mass="35965">MKRAHKHCLIPLVLLLMIAVGVLLSVNSGYAKIPYPTVFQSLLQPGSGEVSVVVVQFRLPRITLSLLCGMGLALSGCVMQTVTGNPLADPGILGINAGAGFAVMLFLAFFPALHIRTMVFQPIFAITGGLCTIGILYLFAKRKGKLHPAYFLLGGVGLAALFSSFMLMMAANMDNSSYQIVARWLAGNMWGTSWYQVKALLPYLLLLLPILFTRMNVLDILTLGENPALSLGVRVETERRLLLFASVALTSVCVSVSGGISFVGLVSPHIARRLIGGRHRILMPVSMLFGALMLLLADTLGRSAFQPREIPVGIVSSVLTAPYFLFLLRKRF</sequence>
<dbReference type="RefSeq" id="WP_154470483.1">
    <property type="nucleotide sequence ID" value="NZ_DBEWUL010000177.1"/>
</dbReference>
<comment type="caution">
    <text evidence="9">The sequence shown here is derived from an EMBL/GenBank/DDBJ whole genome shotgun (WGS) entry which is preliminary data.</text>
</comment>
<gene>
    <name evidence="9" type="ORF">FYJ39_00295</name>
</gene>